<comment type="function">
    <text evidence="1 13">This protein is a component of the acetyl coenzyme A carboxylase complex; first, biotin carboxylase catalyzes the carboxylation of the carrier protein and then the transcarboxylase transfers the carboxyl group to form malonyl-CoA.</text>
</comment>
<dbReference type="GO" id="GO:0005524">
    <property type="term" value="F:ATP binding"/>
    <property type="evidence" value="ECO:0007669"/>
    <property type="project" value="UniProtKB-UniRule"/>
</dbReference>
<dbReference type="Pfam" id="PF00289">
    <property type="entry name" value="Biotin_carb_N"/>
    <property type="match status" value="1"/>
</dbReference>
<evidence type="ECO:0000313" key="17">
    <source>
        <dbReference type="Proteomes" id="UP000001880"/>
    </source>
</evidence>
<proteinExistence type="predicted"/>
<feature type="domain" description="Biotin carboxylation" evidence="15">
    <location>
        <begin position="1"/>
        <end position="442"/>
    </location>
</feature>
<dbReference type="NCBIfam" id="NF006367">
    <property type="entry name" value="PRK08591.1"/>
    <property type="match status" value="1"/>
</dbReference>
<dbReference type="InterPro" id="IPR005481">
    <property type="entry name" value="BC-like_N"/>
</dbReference>
<dbReference type="Pfam" id="PF02786">
    <property type="entry name" value="CPSase_L_D2"/>
    <property type="match status" value="1"/>
</dbReference>
<comment type="subunit">
    <text evidence="3 13">Acetyl-CoA carboxylase is a heterohexamer of biotin carboxyl carrier protein, biotin carboxylase and the two subunits of carboxyl transferase in a 2:2 complex.</text>
</comment>
<keyword evidence="9" id="KW-0460">Magnesium</keyword>
<dbReference type="InterPro" id="IPR004549">
    <property type="entry name" value="Acetyl_CoA_COase_biotin_COase"/>
</dbReference>
<dbReference type="EMBL" id="CP001804">
    <property type="protein sequence ID" value="ACY12898.1"/>
    <property type="molecule type" value="Genomic_DNA"/>
</dbReference>
<evidence type="ECO:0000256" key="11">
    <source>
        <dbReference type="ARBA" id="ARBA00048600"/>
    </source>
</evidence>
<dbReference type="InterPro" id="IPR005482">
    <property type="entry name" value="Biotin_COase_C"/>
</dbReference>
<keyword evidence="13" id="KW-0444">Lipid biosynthesis</keyword>
<dbReference type="GO" id="GO:0004075">
    <property type="term" value="F:biotin carboxylase activity"/>
    <property type="evidence" value="ECO:0007669"/>
    <property type="project" value="UniProtKB-EC"/>
</dbReference>
<dbReference type="PROSITE" id="PS50975">
    <property type="entry name" value="ATP_GRASP"/>
    <property type="match status" value="1"/>
</dbReference>
<dbReference type="Proteomes" id="UP000001880">
    <property type="component" value="Chromosome"/>
</dbReference>
<dbReference type="HOGENOM" id="CLU_000395_3_2_7"/>
<evidence type="ECO:0000256" key="12">
    <source>
        <dbReference type="PROSITE-ProRule" id="PRU00409"/>
    </source>
</evidence>
<dbReference type="InterPro" id="IPR011054">
    <property type="entry name" value="Rudment_hybrid_motif"/>
</dbReference>
<protein>
    <recommendedName>
        <fullName evidence="4 13">Biotin carboxylase</fullName>
        <ecNumber evidence="4 13">6.3.4.14</ecNumber>
    </recommendedName>
    <alternativeName>
        <fullName evidence="13">Acetyl-coenzyme A carboxylase biotin carboxylase subunit A</fullName>
    </alternativeName>
</protein>
<dbReference type="InterPro" id="IPR011761">
    <property type="entry name" value="ATP-grasp"/>
</dbReference>
<dbReference type="PROSITE" id="PS00866">
    <property type="entry name" value="CPSASE_1"/>
    <property type="match status" value="1"/>
</dbReference>
<evidence type="ECO:0000256" key="13">
    <source>
        <dbReference type="RuleBase" id="RU365063"/>
    </source>
</evidence>
<dbReference type="EC" id="6.3.4.14" evidence="4 13"/>
<keyword evidence="8 12" id="KW-0067">ATP-binding</keyword>
<dbReference type="SUPFAM" id="SSF51246">
    <property type="entry name" value="Rudiment single hybrid motif"/>
    <property type="match status" value="1"/>
</dbReference>
<evidence type="ECO:0000256" key="2">
    <source>
        <dbReference type="ARBA" id="ARBA00004956"/>
    </source>
</evidence>
<evidence type="ECO:0000256" key="4">
    <source>
        <dbReference type="ARBA" id="ARBA00013263"/>
    </source>
</evidence>
<evidence type="ECO:0000256" key="6">
    <source>
        <dbReference type="ARBA" id="ARBA00022723"/>
    </source>
</evidence>
<dbReference type="Gene3D" id="3.30.470.20">
    <property type="entry name" value="ATP-grasp fold, B domain"/>
    <property type="match status" value="1"/>
</dbReference>
<evidence type="ECO:0000259" key="14">
    <source>
        <dbReference type="PROSITE" id="PS50975"/>
    </source>
</evidence>
<dbReference type="SMART" id="SM00878">
    <property type="entry name" value="Biotin_carb_C"/>
    <property type="match status" value="1"/>
</dbReference>
<dbReference type="NCBIfam" id="TIGR00514">
    <property type="entry name" value="accC"/>
    <property type="match status" value="1"/>
</dbReference>
<comment type="pathway">
    <text evidence="2 13">Lipid metabolism; malonyl-CoA biosynthesis; malonyl-CoA from acetyl-CoA: step 1/1.</text>
</comment>
<gene>
    <name evidence="16" type="ordered locus">Hoch_0257</name>
</gene>
<keyword evidence="13" id="KW-0443">Lipid metabolism</keyword>
<dbReference type="Pfam" id="PF02785">
    <property type="entry name" value="Biotin_carb_C"/>
    <property type="match status" value="1"/>
</dbReference>
<reference evidence="16 17" key="1">
    <citation type="journal article" date="2010" name="Stand. Genomic Sci.">
        <title>Complete genome sequence of Haliangium ochraceum type strain (SMP-2).</title>
        <authorList>
            <consortium name="US DOE Joint Genome Institute (JGI-PGF)"/>
            <person name="Ivanova N."/>
            <person name="Daum C."/>
            <person name="Lang E."/>
            <person name="Abt B."/>
            <person name="Kopitz M."/>
            <person name="Saunders E."/>
            <person name="Lapidus A."/>
            <person name="Lucas S."/>
            <person name="Glavina Del Rio T."/>
            <person name="Nolan M."/>
            <person name="Tice H."/>
            <person name="Copeland A."/>
            <person name="Cheng J.F."/>
            <person name="Chen F."/>
            <person name="Bruce D."/>
            <person name="Goodwin L."/>
            <person name="Pitluck S."/>
            <person name="Mavromatis K."/>
            <person name="Pati A."/>
            <person name="Mikhailova N."/>
            <person name="Chen A."/>
            <person name="Palaniappan K."/>
            <person name="Land M."/>
            <person name="Hauser L."/>
            <person name="Chang Y.J."/>
            <person name="Jeffries C.D."/>
            <person name="Detter J.C."/>
            <person name="Brettin T."/>
            <person name="Rohde M."/>
            <person name="Goker M."/>
            <person name="Bristow J."/>
            <person name="Markowitz V."/>
            <person name="Eisen J.A."/>
            <person name="Hugenholtz P."/>
            <person name="Kyrpides N.C."/>
            <person name="Klenk H.P."/>
        </authorList>
    </citation>
    <scope>NUCLEOTIDE SEQUENCE [LARGE SCALE GENOMIC DNA]</scope>
    <source>
        <strain evidence="17">DSM 14365 / CIP 107738 / JCM 11303 / AJ 13395 / SMP-2</strain>
    </source>
</reference>
<keyword evidence="7 12" id="KW-0547">Nucleotide-binding</keyword>
<organism evidence="16 17">
    <name type="scientific">Haliangium ochraceum (strain DSM 14365 / JCM 11303 / SMP-2)</name>
    <dbReference type="NCBI Taxonomy" id="502025"/>
    <lineage>
        <taxon>Bacteria</taxon>
        <taxon>Pseudomonadati</taxon>
        <taxon>Myxococcota</taxon>
        <taxon>Polyangia</taxon>
        <taxon>Haliangiales</taxon>
        <taxon>Kofleriaceae</taxon>
        <taxon>Haliangium</taxon>
    </lineage>
</organism>
<dbReference type="FunFam" id="3.40.50.20:FF:000010">
    <property type="entry name" value="Propionyl-CoA carboxylase subunit alpha"/>
    <property type="match status" value="1"/>
</dbReference>
<evidence type="ECO:0000256" key="8">
    <source>
        <dbReference type="ARBA" id="ARBA00022840"/>
    </source>
</evidence>
<dbReference type="InterPro" id="IPR011764">
    <property type="entry name" value="Biotin_carboxylation_dom"/>
</dbReference>
<evidence type="ECO:0000256" key="10">
    <source>
        <dbReference type="ARBA" id="ARBA00023267"/>
    </source>
</evidence>
<keyword evidence="13" id="KW-0275">Fatty acid biosynthesis</keyword>
<evidence type="ECO:0000256" key="9">
    <source>
        <dbReference type="ARBA" id="ARBA00022842"/>
    </source>
</evidence>
<dbReference type="STRING" id="502025.Hoch_0257"/>
<evidence type="ECO:0000256" key="1">
    <source>
        <dbReference type="ARBA" id="ARBA00003761"/>
    </source>
</evidence>
<dbReference type="GO" id="GO:0046872">
    <property type="term" value="F:metal ion binding"/>
    <property type="evidence" value="ECO:0007669"/>
    <property type="project" value="UniProtKB-KW"/>
</dbReference>
<dbReference type="PROSITE" id="PS00867">
    <property type="entry name" value="CPSASE_2"/>
    <property type="match status" value="1"/>
</dbReference>
<evidence type="ECO:0000256" key="7">
    <source>
        <dbReference type="ARBA" id="ARBA00022741"/>
    </source>
</evidence>
<sequence>MFRKVLVANRGEIALRIIRALRELGIRSVAVHSEADASALHVKFADEKVCIGPAPSARSYLAVPSIISAAEITRADAIHPGYGFLAEDPEFAEVCEKCDIQWIGPRPDSMRLMGDKIRAREAMAKAGVPVLPGSGAINTEAELHQAVEQIGFPLILKAAAGGGGRGMKIVREPGRLVADWSLARTEAQAAFGNPDMYAERYCERPRHIEIQVVADHHGTAAHLGERECSVQRRHQKVVEEAPAASLDSDIRDQMTDAALKAVRAIGYRNLGTLEFLLDEDGQFYFMEMNTRLQVEHPVTELITGVDLVREQIRIAAGERLSFGTRRPRGHAIELRINAEDPETFAPWPGKITGLNLPGGLGVRVDTHIYDGYVVPPHYDSLLAKLVVHDDTREAALRRARRCLEEFVVEGIRTNLAFHRRIIDHPEFQAGRYDTGFVARLLAGK</sequence>
<dbReference type="AlphaFoldDB" id="D0LHN6"/>
<feature type="domain" description="ATP-grasp" evidence="14">
    <location>
        <begin position="120"/>
        <end position="316"/>
    </location>
</feature>
<evidence type="ECO:0000259" key="15">
    <source>
        <dbReference type="PROSITE" id="PS50979"/>
    </source>
</evidence>
<dbReference type="OrthoDB" id="9769961at2"/>
<keyword evidence="5 13" id="KW-0436">Ligase</keyword>
<dbReference type="InterPro" id="IPR016185">
    <property type="entry name" value="PreATP-grasp_dom_sf"/>
</dbReference>
<comment type="catalytic activity">
    <reaction evidence="11 13">
        <text>N(6)-biotinyl-L-lysyl-[protein] + hydrogencarbonate + ATP = N(6)-carboxybiotinyl-L-lysyl-[protein] + ADP + phosphate + H(+)</text>
        <dbReference type="Rhea" id="RHEA:13501"/>
        <dbReference type="Rhea" id="RHEA-COMP:10505"/>
        <dbReference type="Rhea" id="RHEA-COMP:10506"/>
        <dbReference type="ChEBI" id="CHEBI:15378"/>
        <dbReference type="ChEBI" id="CHEBI:17544"/>
        <dbReference type="ChEBI" id="CHEBI:30616"/>
        <dbReference type="ChEBI" id="CHEBI:43474"/>
        <dbReference type="ChEBI" id="CHEBI:83144"/>
        <dbReference type="ChEBI" id="CHEBI:83145"/>
        <dbReference type="ChEBI" id="CHEBI:456216"/>
        <dbReference type="EC" id="6.3.4.14"/>
    </reaction>
</comment>
<dbReference type="InterPro" id="IPR005479">
    <property type="entry name" value="CPAse_ATP-bd"/>
</dbReference>
<dbReference type="SUPFAM" id="SSF52440">
    <property type="entry name" value="PreATP-grasp domain"/>
    <property type="match status" value="1"/>
</dbReference>
<dbReference type="PANTHER" id="PTHR48095:SF2">
    <property type="entry name" value="BIOTIN CARBOXYLASE, CHLOROPLASTIC"/>
    <property type="match status" value="1"/>
</dbReference>
<accession>D0LHN6</accession>
<keyword evidence="6" id="KW-0479">Metal-binding</keyword>
<keyword evidence="17" id="KW-1185">Reference proteome</keyword>
<dbReference type="GO" id="GO:2001295">
    <property type="term" value="P:malonyl-CoA biosynthetic process"/>
    <property type="evidence" value="ECO:0007669"/>
    <property type="project" value="UniProtKB-UniPathway"/>
</dbReference>
<name>D0LHN6_HALO1</name>
<evidence type="ECO:0000313" key="16">
    <source>
        <dbReference type="EMBL" id="ACY12898.1"/>
    </source>
</evidence>
<dbReference type="SUPFAM" id="SSF56059">
    <property type="entry name" value="Glutathione synthetase ATP-binding domain-like"/>
    <property type="match status" value="1"/>
</dbReference>
<dbReference type="KEGG" id="hoh:Hoch_0257"/>
<dbReference type="eggNOG" id="COG0439">
    <property type="taxonomic scope" value="Bacteria"/>
</dbReference>
<evidence type="ECO:0000256" key="5">
    <source>
        <dbReference type="ARBA" id="ARBA00022598"/>
    </source>
</evidence>
<dbReference type="GO" id="GO:0006633">
    <property type="term" value="P:fatty acid biosynthetic process"/>
    <property type="evidence" value="ECO:0007669"/>
    <property type="project" value="UniProtKB-KW"/>
</dbReference>
<keyword evidence="10 13" id="KW-0092">Biotin</keyword>
<dbReference type="RefSeq" id="WP_012825525.1">
    <property type="nucleotide sequence ID" value="NC_013440.1"/>
</dbReference>
<dbReference type="UniPathway" id="UPA00655">
    <property type="reaction ID" value="UER00711"/>
</dbReference>
<dbReference type="InterPro" id="IPR051602">
    <property type="entry name" value="ACC_Biotin_Carboxylase"/>
</dbReference>
<keyword evidence="13" id="KW-0276">Fatty acid metabolism</keyword>
<evidence type="ECO:0000256" key="3">
    <source>
        <dbReference type="ARBA" id="ARBA00011750"/>
    </source>
</evidence>
<dbReference type="PANTHER" id="PTHR48095">
    <property type="entry name" value="PYRUVATE CARBOXYLASE SUBUNIT A"/>
    <property type="match status" value="1"/>
</dbReference>
<dbReference type="PROSITE" id="PS50979">
    <property type="entry name" value="BC"/>
    <property type="match status" value="1"/>
</dbReference>